<accession>A0AA85ALL3</accession>
<dbReference type="AlphaFoldDB" id="A0AA85ALL3"/>
<organism evidence="1 2">
    <name type="scientific">Schistosoma margrebowiei</name>
    <dbReference type="NCBI Taxonomy" id="48269"/>
    <lineage>
        <taxon>Eukaryota</taxon>
        <taxon>Metazoa</taxon>
        <taxon>Spiralia</taxon>
        <taxon>Lophotrochozoa</taxon>
        <taxon>Platyhelminthes</taxon>
        <taxon>Trematoda</taxon>
        <taxon>Digenea</taxon>
        <taxon>Strigeidida</taxon>
        <taxon>Schistosomatoidea</taxon>
        <taxon>Schistosomatidae</taxon>
        <taxon>Schistosoma</taxon>
    </lineage>
</organism>
<evidence type="ECO:0000313" key="1">
    <source>
        <dbReference type="Proteomes" id="UP000050790"/>
    </source>
</evidence>
<proteinExistence type="predicted"/>
<reference evidence="2" key="1">
    <citation type="submission" date="2023-11" db="UniProtKB">
        <authorList>
            <consortium name="WormBaseParasite"/>
        </authorList>
    </citation>
    <scope>IDENTIFICATION</scope>
</reference>
<dbReference type="Proteomes" id="UP000050790">
    <property type="component" value="Unassembled WGS sequence"/>
</dbReference>
<dbReference type="WBParaSite" id="SMRG1_91210.1">
    <property type="protein sequence ID" value="SMRG1_91210.1"/>
    <property type="gene ID" value="SMRG1_91210"/>
</dbReference>
<evidence type="ECO:0000313" key="2">
    <source>
        <dbReference type="WBParaSite" id="SMRG1_91210.1"/>
    </source>
</evidence>
<sequence length="71" mass="8694">MNIIRVLYRAYEFPIRERHVNPEILTDSECALRLTLPRFSRAKLTYSYLRCDWSAQWHFIEYFKVNSNYST</sequence>
<protein>
    <submittedName>
        <fullName evidence="2">Uncharacterized protein</fullName>
    </submittedName>
</protein>
<name>A0AA85ALL3_9TREM</name>